<organism evidence="1 2">
    <name type="scientific">Citrobacter amalonaticus</name>
    <dbReference type="NCBI Taxonomy" id="35703"/>
    <lineage>
        <taxon>Bacteria</taxon>
        <taxon>Pseudomonadati</taxon>
        <taxon>Pseudomonadota</taxon>
        <taxon>Gammaproteobacteria</taxon>
        <taxon>Enterobacterales</taxon>
        <taxon>Enterobacteriaceae</taxon>
        <taxon>Citrobacter</taxon>
    </lineage>
</organism>
<keyword evidence="2" id="KW-1185">Reference proteome</keyword>
<gene>
    <name evidence="1" type="ORF">EAJ18_11965</name>
</gene>
<proteinExistence type="predicted"/>
<dbReference type="EMBL" id="RCYA01000004">
    <property type="protein sequence ID" value="RYT43782.1"/>
    <property type="molecule type" value="Genomic_DNA"/>
</dbReference>
<accession>A0ABY0HUY0</accession>
<name>A0ABY0HUY0_CITAM</name>
<evidence type="ECO:0000313" key="2">
    <source>
        <dbReference type="Proteomes" id="UP000292985"/>
    </source>
</evidence>
<comment type="caution">
    <text evidence="1">The sequence shown here is derived from an EMBL/GenBank/DDBJ whole genome shotgun (WGS) entry which is preliminary data.</text>
</comment>
<reference evidence="1 2" key="1">
    <citation type="journal article" date="2019" name="Science, e1252229">
        <title>Invertible promoters mediate bacterial phase variation, antibiotic resistance, and host adaptation in the gut.</title>
        <authorList>
            <person name="Jiang X."/>
            <person name="Hall A.B."/>
            <person name="Arthur T.D."/>
            <person name="Plichta D.R."/>
            <person name="Covington C.T."/>
            <person name="Poyet M."/>
            <person name="Crothers J."/>
            <person name="Moses P.L."/>
            <person name="Tolonen A.C."/>
            <person name="Vlamakis H."/>
            <person name="Alm E.J."/>
            <person name="Xavier R.J."/>
        </authorList>
    </citation>
    <scope>NUCLEOTIDE SEQUENCE [LARGE SCALE GENOMIC DNA]</scope>
    <source>
        <strain evidence="2">ca_0067</strain>
    </source>
</reference>
<evidence type="ECO:0000313" key="1">
    <source>
        <dbReference type="EMBL" id="RYT43782.1"/>
    </source>
</evidence>
<protein>
    <submittedName>
        <fullName evidence="1">Uncharacterized protein</fullName>
    </submittedName>
</protein>
<dbReference type="Proteomes" id="UP000292985">
    <property type="component" value="Unassembled WGS sequence"/>
</dbReference>
<sequence>MVFLIPFTIPVQTTTVHPVTSFPLLMSFKLGLKRRRNPAGRVSQLTTLKPLVFFNLTVKSTEAVQLIRLGCNINRLSGFNVVETGIYPLDSPLLLPT</sequence>